<keyword evidence="1" id="KW-0812">Transmembrane</keyword>
<dbReference type="HOGENOM" id="CLU_1225795_0_0_1"/>
<evidence type="ECO:0000256" key="1">
    <source>
        <dbReference type="SAM" id="Phobius"/>
    </source>
</evidence>
<sequence>MVDAEQSRRSIHVPLSSKQEKDYTSLVNQLNDVVNNLKEFHDFWIFDKVCLTLAVASSAYVSFFSPLCSPQAIVAIAIYSFLVMTFYTTFKFTKWIKNSCHFWMLLKETQQLITGDECILDNSRMKELREQVLAITKRYTALSFSSMYNGWTYYSLLSLAASYLREKKRTGSRIDQYDLNMVVFALVVVVLLSLVVQSTYIFTLIWLDIKQKKYTRRYSSTELQQV</sequence>
<keyword evidence="3" id="KW-1185">Reference proteome</keyword>
<dbReference type="AlphaFoldDB" id="E3LPF4"/>
<feature type="transmembrane region" description="Helical" evidence="1">
    <location>
        <begin position="139"/>
        <end position="161"/>
    </location>
</feature>
<name>E3LPF4_CAERE</name>
<feature type="transmembrane region" description="Helical" evidence="1">
    <location>
        <begin position="181"/>
        <end position="207"/>
    </location>
</feature>
<evidence type="ECO:0000313" key="3">
    <source>
        <dbReference type="Proteomes" id="UP000008281"/>
    </source>
</evidence>
<accession>E3LPF4</accession>
<keyword evidence="1" id="KW-0472">Membrane</keyword>
<proteinExistence type="predicted"/>
<evidence type="ECO:0000313" key="2">
    <source>
        <dbReference type="EMBL" id="EFP05530.1"/>
    </source>
</evidence>
<dbReference type="Proteomes" id="UP000008281">
    <property type="component" value="Unassembled WGS sequence"/>
</dbReference>
<dbReference type="EMBL" id="DS268412">
    <property type="protein sequence ID" value="EFP05530.1"/>
    <property type="molecule type" value="Genomic_DNA"/>
</dbReference>
<protein>
    <submittedName>
        <fullName evidence="2">Uncharacterized protein</fullName>
    </submittedName>
</protein>
<feature type="transmembrane region" description="Helical" evidence="1">
    <location>
        <begin position="71"/>
        <end position="90"/>
    </location>
</feature>
<dbReference type="InParanoid" id="E3LPF4"/>
<gene>
    <name evidence="2" type="ORF">CRE_26948</name>
</gene>
<keyword evidence="1" id="KW-1133">Transmembrane helix</keyword>
<feature type="transmembrane region" description="Helical" evidence="1">
    <location>
        <begin position="45"/>
        <end position="65"/>
    </location>
</feature>
<reference evidence="2" key="1">
    <citation type="submission" date="2007-07" db="EMBL/GenBank/DDBJ databases">
        <title>PCAP assembly of the Caenorhabditis remanei genome.</title>
        <authorList>
            <consortium name="The Caenorhabditis remanei Sequencing Consortium"/>
            <person name="Wilson R.K."/>
        </authorList>
    </citation>
    <scope>NUCLEOTIDE SEQUENCE [LARGE SCALE GENOMIC DNA]</scope>
    <source>
        <strain evidence="2">PB4641</strain>
    </source>
</reference>
<organism evidence="3">
    <name type="scientific">Caenorhabditis remanei</name>
    <name type="common">Caenorhabditis vulgaris</name>
    <dbReference type="NCBI Taxonomy" id="31234"/>
    <lineage>
        <taxon>Eukaryota</taxon>
        <taxon>Metazoa</taxon>
        <taxon>Ecdysozoa</taxon>
        <taxon>Nematoda</taxon>
        <taxon>Chromadorea</taxon>
        <taxon>Rhabditida</taxon>
        <taxon>Rhabditina</taxon>
        <taxon>Rhabditomorpha</taxon>
        <taxon>Rhabditoidea</taxon>
        <taxon>Rhabditidae</taxon>
        <taxon>Peloderinae</taxon>
        <taxon>Caenorhabditis</taxon>
    </lineage>
</organism>